<evidence type="ECO:0000313" key="1">
    <source>
        <dbReference type="EMBL" id="KRZ73726.1"/>
    </source>
</evidence>
<sequence length="104" mass="11995">MSGPVEQYGPSVWNRGTGAAVNQPPVRSASFPFTLILPVWLSRYHYSYSVEPHKRKEPCTKPADPQHTYKLGSKNRIYLLVVLKSGNVEGRLDFYHHKMQNFYQ</sequence>
<dbReference type="OrthoDB" id="5920516at2759"/>
<gene>
    <name evidence="1" type="ORF">T10_7742</name>
</gene>
<evidence type="ECO:0000313" key="2">
    <source>
        <dbReference type="Proteomes" id="UP000054843"/>
    </source>
</evidence>
<dbReference type="EMBL" id="JYDO01000059">
    <property type="protein sequence ID" value="KRZ73726.1"/>
    <property type="molecule type" value="Genomic_DNA"/>
</dbReference>
<reference evidence="1 2" key="1">
    <citation type="submission" date="2015-01" db="EMBL/GenBank/DDBJ databases">
        <title>Evolution of Trichinella species and genotypes.</title>
        <authorList>
            <person name="Korhonen P.K."/>
            <person name="Edoardo P."/>
            <person name="Giuseppe L.R."/>
            <person name="Gasser R.B."/>
        </authorList>
    </citation>
    <scope>NUCLEOTIDE SEQUENCE [LARGE SCALE GENOMIC DNA]</scope>
    <source>
        <strain evidence="1">ISS1980</strain>
    </source>
</reference>
<keyword evidence="2" id="KW-1185">Reference proteome</keyword>
<protein>
    <submittedName>
        <fullName evidence="1">Uncharacterized protein</fullName>
    </submittedName>
</protein>
<proteinExistence type="predicted"/>
<organism evidence="1 2">
    <name type="scientific">Trichinella papuae</name>
    <dbReference type="NCBI Taxonomy" id="268474"/>
    <lineage>
        <taxon>Eukaryota</taxon>
        <taxon>Metazoa</taxon>
        <taxon>Ecdysozoa</taxon>
        <taxon>Nematoda</taxon>
        <taxon>Enoplea</taxon>
        <taxon>Dorylaimia</taxon>
        <taxon>Trichinellida</taxon>
        <taxon>Trichinellidae</taxon>
        <taxon>Trichinella</taxon>
    </lineage>
</organism>
<comment type="caution">
    <text evidence="1">The sequence shown here is derived from an EMBL/GenBank/DDBJ whole genome shotgun (WGS) entry which is preliminary data.</text>
</comment>
<dbReference type="AlphaFoldDB" id="A0A0V1MQT2"/>
<dbReference type="Proteomes" id="UP000054843">
    <property type="component" value="Unassembled WGS sequence"/>
</dbReference>
<name>A0A0V1MQT2_9BILA</name>
<accession>A0A0V1MQT2</accession>